<dbReference type="InterPro" id="IPR017804">
    <property type="entry name" value="MeTrfase_EgtD-like"/>
</dbReference>
<dbReference type="RefSeq" id="WP_106366121.1">
    <property type="nucleotide sequence ID" value="NZ_PVTJ01000010.1"/>
</dbReference>
<evidence type="ECO:0000313" key="5">
    <source>
        <dbReference type="Proteomes" id="UP000238176"/>
    </source>
</evidence>
<dbReference type="GO" id="GO:0032259">
    <property type="term" value="P:methylation"/>
    <property type="evidence" value="ECO:0007669"/>
    <property type="project" value="UniProtKB-KW"/>
</dbReference>
<dbReference type="PIRSF" id="PIRSF018005">
    <property type="entry name" value="UCP018005"/>
    <property type="match status" value="1"/>
</dbReference>
<name>A0A2T0UE82_9ACTN</name>
<dbReference type="EMBL" id="PVTJ01000010">
    <property type="protein sequence ID" value="PRY56223.1"/>
    <property type="molecule type" value="Genomic_DNA"/>
</dbReference>
<dbReference type="NCBIfam" id="TIGR03438">
    <property type="entry name" value="egtD_ergothio"/>
    <property type="match status" value="1"/>
</dbReference>
<accession>A0A2T0UE82</accession>
<sequence length="325" mass="35372">MSHQELRICIAEDDLDAALRLDVGHGLTSRPKHLPMRLHYDGRGSRLFGELTRQPEYYQTRSERAVLRDNAAGIAAFGTGPVSVIELGAGRAEKIRPVLDALAAAGRLEAFWPFDVAEGEVRDVLAELSAAYPGVRLGGIVGDFTRHLSQLPDTGAARLVAFLGGTFGNFTGPERGRFLQDLREALRPGDRFLVGADLVKDPEVILAAYNDAAGVTAEFNRNVLDVVNHRLGADFEPAHFEHVALWDGGTDTVDMRLRAMKPMRVAVADLDLEVSLDVGEEIRTGISVKFHRGELESQLRAAGFAPEACWTDERGCMGVFLAEAA</sequence>
<dbReference type="AlphaFoldDB" id="A0A2T0UE82"/>
<dbReference type="Gene3D" id="3.40.50.150">
    <property type="entry name" value="Vaccinia Virus protein VP39"/>
    <property type="match status" value="1"/>
</dbReference>
<protein>
    <submittedName>
        <fullName evidence="4">L-histidine N-alpha-methyltransferase</fullName>
    </submittedName>
</protein>
<dbReference type="GO" id="GO:0008168">
    <property type="term" value="F:methyltransferase activity"/>
    <property type="evidence" value="ECO:0007669"/>
    <property type="project" value="UniProtKB-KW"/>
</dbReference>
<organism evidence="4 5">
    <name type="scientific">Glycomyces artemisiae</name>
    <dbReference type="NCBI Taxonomy" id="1076443"/>
    <lineage>
        <taxon>Bacteria</taxon>
        <taxon>Bacillati</taxon>
        <taxon>Actinomycetota</taxon>
        <taxon>Actinomycetes</taxon>
        <taxon>Glycomycetales</taxon>
        <taxon>Glycomycetaceae</taxon>
        <taxon>Glycomyces</taxon>
    </lineage>
</organism>
<dbReference type="InterPro" id="IPR029063">
    <property type="entry name" value="SAM-dependent_MTases_sf"/>
</dbReference>
<proteinExistence type="predicted"/>
<dbReference type="InterPro" id="IPR019257">
    <property type="entry name" value="MeTrfase_dom"/>
</dbReference>
<evidence type="ECO:0000256" key="1">
    <source>
        <dbReference type="ARBA" id="ARBA00022603"/>
    </source>
</evidence>
<reference evidence="4 5" key="1">
    <citation type="submission" date="2018-03" db="EMBL/GenBank/DDBJ databases">
        <title>Genomic Encyclopedia of Type Strains, Phase III (KMG-III): the genomes of soil and plant-associated and newly described type strains.</title>
        <authorList>
            <person name="Whitman W."/>
        </authorList>
    </citation>
    <scope>NUCLEOTIDE SEQUENCE [LARGE SCALE GENOMIC DNA]</scope>
    <source>
        <strain evidence="4 5">CGMCC 4.7067</strain>
    </source>
</reference>
<dbReference type="PANTHER" id="PTHR43397">
    <property type="entry name" value="ERGOTHIONEINE BIOSYNTHESIS PROTEIN 1"/>
    <property type="match status" value="1"/>
</dbReference>
<dbReference type="SUPFAM" id="SSF53335">
    <property type="entry name" value="S-adenosyl-L-methionine-dependent methyltransferases"/>
    <property type="match status" value="1"/>
</dbReference>
<keyword evidence="5" id="KW-1185">Reference proteome</keyword>
<evidence type="ECO:0000256" key="2">
    <source>
        <dbReference type="ARBA" id="ARBA00022679"/>
    </source>
</evidence>
<dbReference type="PANTHER" id="PTHR43397:SF1">
    <property type="entry name" value="ERGOTHIONEINE BIOSYNTHESIS PROTEIN 1"/>
    <property type="match status" value="1"/>
</dbReference>
<evidence type="ECO:0000259" key="3">
    <source>
        <dbReference type="Pfam" id="PF10017"/>
    </source>
</evidence>
<gene>
    <name evidence="4" type="ORF">B0I28_110105</name>
</gene>
<dbReference type="Proteomes" id="UP000238176">
    <property type="component" value="Unassembled WGS sequence"/>
</dbReference>
<dbReference type="OrthoDB" id="5289726at2"/>
<dbReference type="InterPro" id="IPR051128">
    <property type="entry name" value="EgtD_Methyltrsf_superfamily"/>
</dbReference>
<keyword evidence="2 4" id="KW-0808">Transferase</keyword>
<dbReference type="InterPro" id="IPR035094">
    <property type="entry name" value="EgtD"/>
</dbReference>
<feature type="domain" description="Histidine-specific methyltransferase SAM-dependent" evidence="3">
    <location>
        <begin position="21"/>
        <end position="323"/>
    </location>
</feature>
<dbReference type="Pfam" id="PF10017">
    <property type="entry name" value="Methyltransf_33"/>
    <property type="match status" value="1"/>
</dbReference>
<evidence type="ECO:0000313" key="4">
    <source>
        <dbReference type="EMBL" id="PRY56223.1"/>
    </source>
</evidence>
<keyword evidence="1 4" id="KW-0489">Methyltransferase</keyword>
<comment type="caution">
    <text evidence="4">The sequence shown here is derived from an EMBL/GenBank/DDBJ whole genome shotgun (WGS) entry which is preliminary data.</text>
</comment>